<proteinExistence type="evidence at transcript level"/>
<evidence type="ECO:0000313" key="8">
    <source>
        <dbReference type="EMBL" id="AKN21638.1"/>
    </source>
</evidence>
<keyword evidence="4 7" id="KW-0812">Transmembrane</keyword>
<feature type="transmembrane region" description="Helical" evidence="7">
    <location>
        <begin position="60"/>
        <end position="80"/>
    </location>
</feature>
<dbReference type="AlphaFoldDB" id="A0A0H3YKF1"/>
<reference evidence="8" key="1">
    <citation type="journal article" date="2015" name="Elife">
        <title>Stem cells and fluid flow drive cyst formation in an invertebrate excretory organ.</title>
        <authorList>
            <person name="Thi-Kim Vu H."/>
            <person name="Rink J.C."/>
            <person name="McKinney S.A."/>
            <person name="McClain M."/>
            <person name="Lakshmanaperumal N."/>
            <person name="Alexander R."/>
            <person name="Sanchez Alvarado A."/>
        </authorList>
    </citation>
    <scope>NUCLEOTIDE SEQUENCE</scope>
</reference>
<dbReference type="OrthoDB" id="419167at2759"/>
<evidence type="ECO:0000256" key="7">
    <source>
        <dbReference type="SAM" id="Phobius"/>
    </source>
</evidence>
<dbReference type="GO" id="GO:0015165">
    <property type="term" value="F:pyrimidine nucleotide-sugar transmembrane transporter activity"/>
    <property type="evidence" value="ECO:0007669"/>
    <property type="project" value="InterPro"/>
</dbReference>
<feature type="transmembrane region" description="Helical" evidence="7">
    <location>
        <begin position="224"/>
        <end position="242"/>
    </location>
</feature>
<keyword evidence="3" id="KW-0762">Sugar transport</keyword>
<accession>A0A0H3YKF1</accession>
<keyword evidence="6 7" id="KW-0472">Membrane</keyword>
<feature type="transmembrane region" description="Helical" evidence="7">
    <location>
        <begin position="150"/>
        <end position="170"/>
    </location>
</feature>
<keyword evidence="3" id="KW-0813">Transport</keyword>
<dbReference type="EMBL" id="KT163688">
    <property type="protein sequence ID" value="AKN21638.1"/>
    <property type="molecule type" value="mRNA"/>
</dbReference>
<organism evidence="8">
    <name type="scientific">Schmidtea mediterranea</name>
    <name type="common">Freshwater planarian flatworm</name>
    <dbReference type="NCBI Taxonomy" id="79327"/>
    <lineage>
        <taxon>Eukaryota</taxon>
        <taxon>Metazoa</taxon>
        <taxon>Spiralia</taxon>
        <taxon>Lophotrochozoa</taxon>
        <taxon>Platyhelminthes</taxon>
        <taxon>Rhabditophora</taxon>
        <taxon>Seriata</taxon>
        <taxon>Tricladida</taxon>
        <taxon>Continenticola</taxon>
        <taxon>Geoplanoidea</taxon>
        <taxon>Dugesiidae</taxon>
        <taxon>Schmidtea</taxon>
    </lineage>
</organism>
<protein>
    <submittedName>
        <fullName evidence="8">Slc35a-2</fullName>
    </submittedName>
</protein>
<dbReference type="PIRSF" id="PIRSF005799">
    <property type="entry name" value="UDP-gal_transpt"/>
    <property type="match status" value="1"/>
</dbReference>
<sequence length="326" mass="36750">MTSDATDKECDIEENISKEKELINPVLWKFLLFIGVIIYSSYTIFVHLCEIDGKIPFKSSSMVLMTEITKFVMSAIMFIPEYKKHGLQLPPFLLIIPFAVPGFLYCLNNNLAVYIQLEMDPATYQVLGNFKILTTAILFRLIIKKPITKIQWIALGFLLLAGITNSYGGFINKLVVKDLGHIYITIAGLIMISIYCTVSGLSGVYTEYVLKNQKELSIHLQNGLLYSFGILLNGILFLYQGYDTADYAMFTGYTVYTWLLIISQAVIGIIMGVIMKHASNITRLFLISTAMILTTVLSIVIFGLHLNIYFVFAIVLVLAALYLHHM</sequence>
<evidence type="ECO:0000256" key="1">
    <source>
        <dbReference type="ARBA" id="ARBA00004141"/>
    </source>
</evidence>
<dbReference type="InterPro" id="IPR007271">
    <property type="entry name" value="Nuc_sug_transpt"/>
</dbReference>
<feature type="transmembrane region" description="Helical" evidence="7">
    <location>
        <begin position="92"/>
        <end position="116"/>
    </location>
</feature>
<evidence type="ECO:0000256" key="2">
    <source>
        <dbReference type="ARBA" id="ARBA00009976"/>
    </source>
</evidence>
<feature type="transmembrane region" description="Helical" evidence="7">
    <location>
        <begin position="122"/>
        <end position="143"/>
    </location>
</feature>
<comment type="subcellular location">
    <subcellularLocation>
        <location evidence="1">Membrane</location>
        <topology evidence="1">Multi-pass membrane protein</topology>
    </subcellularLocation>
</comment>
<keyword evidence="5 7" id="KW-1133">Transmembrane helix</keyword>
<evidence type="ECO:0000256" key="6">
    <source>
        <dbReference type="ARBA" id="ARBA00023136"/>
    </source>
</evidence>
<dbReference type="Pfam" id="PF04142">
    <property type="entry name" value="Nuc_sug_transp"/>
    <property type="match status" value="1"/>
</dbReference>
<dbReference type="NCBIfam" id="TIGR00803">
    <property type="entry name" value="nst"/>
    <property type="match status" value="1"/>
</dbReference>
<dbReference type="SUPFAM" id="SSF103481">
    <property type="entry name" value="Multidrug resistance efflux transporter EmrE"/>
    <property type="match status" value="1"/>
</dbReference>
<feature type="transmembrane region" description="Helical" evidence="7">
    <location>
        <begin position="26"/>
        <end position="48"/>
    </location>
</feature>
<feature type="transmembrane region" description="Helical" evidence="7">
    <location>
        <begin position="254"/>
        <end position="274"/>
    </location>
</feature>
<feature type="transmembrane region" description="Helical" evidence="7">
    <location>
        <begin position="281"/>
        <end position="302"/>
    </location>
</feature>
<dbReference type="PANTHER" id="PTHR10231">
    <property type="entry name" value="NUCLEOTIDE-SUGAR TRANSMEMBRANE TRANSPORTER"/>
    <property type="match status" value="1"/>
</dbReference>
<evidence type="ECO:0000256" key="5">
    <source>
        <dbReference type="ARBA" id="ARBA00022989"/>
    </source>
</evidence>
<dbReference type="InterPro" id="IPR037185">
    <property type="entry name" value="EmrE-like"/>
</dbReference>
<dbReference type="GO" id="GO:0000139">
    <property type="term" value="C:Golgi membrane"/>
    <property type="evidence" value="ECO:0007669"/>
    <property type="project" value="InterPro"/>
</dbReference>
<evidence type="ECO:0000256" key="4">
    <source>
        <dbReference type="ARBA" id="ARBA00022692"/>
    </source>
</evidence>
<comment type="similarity">
    <text evidence="2">Belongs to the nucleotide-sugar transporter family. SLC35A subfamily.</text>
</comment>
<evidence type="ECO:0000256" key="3">
    <source>
        <dbReference type="ARBA" id="ARBA00022597"/>
    </source>
</evidence>
<name>A0A0H3YKF1_SCHMD</name>
<gene>
    <name evidence="8" type="primary">slc35a-2</name>
</gene>
<feature type="transmembrane region" description="Helical" evidence="7">
    <location>
        <begin position="182"/>
        <end position="204"/>
    </location>
</feature>
<feature type="transmembrane region" description="Helical" evidence="7">
    <location>
        <begin position="308"/>
        <end position="324"/>
    </location>
</feature>